<evidence type="ECO:0000259" key="7">
    <source>
        <dbReference type="Pfam" id="PF08281"/>
    </source>
</evidence>
<dbReference type="Gene3D" id="1.10.1740.10">
    <property type="match status" value="1"/>
</dbReference>
<sequence length="225" mass="25136">MHEYADFDDFVARTRSATLARAVMYCGRRPDAEDAVQEAYLAAYLHWSELREPRAWVETTVRRRFAREAGRWWSRWRRTELEVPVSATSTPDEEAAAVAVLRSVGLLPPRQRQVLIMICLEGLTYRQVADEVGISVGAVGANLAKARERLAVLLGLAAEPHRAGDPLVAGVLTRSGPEGMSGYGEDALAAALRRTERWLARGFDADRASAQRLRAALDRQRDEHR</sequence>
<evidence type="ECO:0000313" key="8">
    <source>
        <dbReference type="EMBL" id="SCF37092.1"/>
    </source>
</evidence>
<organism evidence="8 9">
    <name type="scientific">Micromonospora echinospora</name>
    <name type="common">Micromonospora purpurea</name>
    <dbReference type="NCBI Taxonomy" id="1877"/>
    <lineage>
        <taxon>Bacteria</taxon>
        <taxon>Bacillati</taxon>
        <taxon>Actinomycetota</taxon>
        <taxon>Actinomycetes</taxon>
        <taxon>Micromonosporales</taxon>
        <taxon>Micromonosporaceae</taxon>
        <taxon>Micromonospora</taxon>
    </lineage>
</organism>
<dbReference type="Pfam" id="PF08281">
    <property type="entry name" value="Sigma70_r4_2"/>
    <property type="match status" value="1"/>
</dbReference>
<keyword evidence="5" id="KW-0804">Transcription</keyword>
<dbReference type="InterPro" id="IPR013325">
    <property type="entry name" value="RNA_pol_sigma_r2"/>
</dbReference>
<dbReference type="RefSeq" id="WP_157749034.1">
    <property type="nucleotide sequence ID" value="NZ_LT607413.1"/>
</dbReference>
<reference evidence="9" key="1">
    <citation type="submission" date="2016-06" db="EMBL/GenBank/DDBJ databases">
        <authorList>
            <person name="Varghese N."/>
            <person name="Submissions Spin"/>
        </authorList>
    </citation>
    <scope>NUCLEOTIDE SEQUENCE [LARGE SCALE GENOMIC DNA]</scope>
    <source>
        <strain evidence="9">DSM 43816</strain>
    </source>
</reference>
<gene>
    <name evidence="8" type="ORF">GA0070618_5863</name>
</gene>
<evidence type="ECO:0000259" key="6">
    <source>
        <dbReference type="Pfam" id="PF04542"/>
    </source>
</evidence>
<dbReference type="SUPFAM" id="SSF88659">
    <property type="entry name" value="Sigma3 and sigma4 domains of RNA polymerase sigma factors"/>
    <property type="match status" value="1"/>
</dbReference>
<dbReference type="PANTHER" id="PTHR43133:SF8">
    <property type="entry name" value="RNA POLYMERASE SIGMA FACTOR HI_1459-RELATED"/>
    <property type="match status" value="1"/>
</dbReference>
<dbReference type="SUPFAM" id="SSF88946">
    <property type="entry name" value="Sigma2 domain of RNA polymerase sigma factors"/>
    <property type="match status" value="1"/>
</dbReference>
<evidence type="ECO:0000256" key="2">
    <source>
        <dbReference type="ARBA" id="ARBA00023015"/>
    </source>
</evidence>
<keyword evidence="2" id="KW-0805">Transcription regulation</keyword>
<proteinExistence type="inferred from homology"/>
<evidence type="ECO:0000256" key="3">
    <source>
        <dbReference type="ARBA" id="ARBA00023082"/>
    </source>
</evidence>
<dbReference type="CDD" id="cd06171">
    <property type="entry name" value="Sigma70_r4"/>
    <property type="match status" value="1"/>
</dbReference>
<comment type="similarity">
    <text evidence="1">Belongs to the sigma-70 factor family. ECF subfamily.</text>
</comment>
<dbReference type="Pfam" id="PF04542">
    <property type="entry name" value="Sigma70_r2"/>
    <property type="match status" value="1"/>
</dbReference>
<dbReference type="PANTHER" id="PTHR43133">
    <property type="entry name" value="RNA POLYMERASE ECF-TYPE SIGMA FACTO"/>
    <property type="match status" value="1"/>
</dbReference>
<accession>A0A1C4ZVV5</accession>
<dbReference type="InterPro" id="IPR013324">
    <property type="entry name" value="RNA_pol_sigma_r3/r4-like"/>
</dbReference>
<dbReference type="InterPro" id="IPR007627">
    <property type="entry name" value="RNA_pol_sigma70_r2"/>
</dbReference>
<name>A0A1C4ZVV5_MICEC</name>
<evidence type="ECO:0000256" key="5">
    <source>
        <dbReference type="ARBA" id="ARBA00023163"/>
    </source>
</evidence>
<dbReference type="InterPro" id="IPR014284">
    <property type="entry name" value="RNA_pol_sigma-70_dom"/>
</dbReference>
<evidence type="ECO:0000313" key="9">
    <source>
        <dbReference type="Proteomes" id="UP000198253"/>
    </source>
</evidence>
<dbReference type="InterPro" id="IPR036388">
    <property type="entry name" value="WH-like_DNA-bd_sf"/>
</dbReference>
<feature type="domain" description="RNA polymerase sigma factor 70 region 4 type 2" evidence="7">
    <location>
        <begin position="99"/>
        <end position="150"/>
    </location>
</feature>
<evidence type="ECO:0000256" key="1">
    <source>
        <dbReference type="ARBA" id="ARBA00010641"/>
    </source>
</evidence>
<dbReference type="Proteomes" id="UP000198253">
    <property type="component" value="Chromosome I"/>
</dbReference>
<dbReference type="GO" id="GO:0003677">
    <property type="term" value="F:DNA binding"/>
    <property type="evidence" value="ECO:0007669"/>
    <property type="project" value="UniProtKB-KW"/>
</dbReference>
<dbReference type="Gene3D" id="1.10.10.10">
    <property type="entry name" value="Winged helix-like DNA-binding domain superfamily/Winged helix DNA-binding domain"/>
    <property type="match status" value="1"/>
</dbReference>
<dbReference type="NCBIfam" id="TIGR02937">
    <property type="entry name" value="sigma70-ECF"/>
    <property type="match status" value="1"/>
</dbReference>
<keyword evidence="4" id="KW-0238">DNA-binding</keyword>
<dbReference type="GO" id="GO:0006352">
    <property type="term" value="P:DNA-templated transcription initiation"/>
    <property type="evidence" value="ECO:0007669"/>
    <property type="project" value="InterPro"/>
</dbReference>
<dbReference type="EMBL" id="LT607413">
    <property type="protein sequence ID" value="SCF37092.1"/>
    <property type="molecule type" value="Genomic_DNA"/>
</dbReference>
<keyword evidence="3" id="KW-0731">Sigma factor</keyword>
<dbReference type="AlphaFoldDB" id="A0A1C4ZVV5"/>
<dbReference type="GO" id="GO:0016987">
    <property type="term" value="F:sigma factor activity"/>
    <property type="evidence" value="ECO:0007669"/>
    <property type="project" value="UniProtKB-KW"/>
</dbReference>
<evidence type="ECO:0000256" key="4">
    <source>
        <dbReference type="ARBA" id="ARBA00023125"/>
    </source>
</evidence>
<feature type="domain" description="RNA polymerase sigma-70 region 2" evidence="6">
    <location>
        <begin position="19"/>
        <end position="68"/>
    </location>
</feature>
<dbReference type="InterPro" id="IPR039425">
    <property type="entry name" value="RNA_pol_sigma-70-like"/>
</dbReference>
<dbReference type="InParanoid" id="A0A1C4ZVV5"/>
<dbReference type="InterPro" id="IPR013249">
    <property type="entry name" value="RNA_pol_sigma70_r4_t2"/>
</dbReference>
<protein>
    <submittedName>
        <fullName evidence="8">RNA polymerase sigma-70 factor, ECF subfamily</fullName>
    </submittedName>
</protein>
<keyword evidence="9" id="KW-1185">Reference proteome</keyword>